<keyword evidence="4" id="KW-1185">Reference proteome</keyword>
<dbReference type="AlphaFoldDB" id="A0A4R1LBT9"/>
<dbReference type="Proteomes" id="UP000295210">
    <property type="component" value="Unassembled WGS sequence"/>
</dbReference>
<dbReference type="GO" id="GO:0004553">
    <property type="term" value="F:hydrolase activity, hydrolyzing O-glycosyl compounds"/>
    <property type="evidence" value="ECO:0007669"/>
    <property type="project" value="UniProtKB-ARBA"/>
</dbReference>
<protein>
    <submittedName>
        <fullName evidence="3">GH15 family glucan-1,4-alpha-glucosidase</fullName>
    </submittedName>
</protein>
<dbReference type="InterPro" id="IPR045582">
    <property type="entry name" value="Trehalase-like_N"/>
</dbReference>
<dbReference type="InterPro" id="IPR011613">
    <property type="entry name" value="GH15-like"/>
</dbReference>
<accession>A0A4R1LBT9</accession>
<evidence type="ECO:0000259" key="2">
    <source>
        <dbReference type="Pfam" id="PF19291"/>
    </source>
</evidence>
<dbReference type="GO" id="GO:0005975">
    <property type="term" value="P:carbohydrate metabolic process"/>
    <property type="evidence" value="ECO:0007669"/>
    <property type="project" value="InterPro"/>
</dbReference>
<evidence type="ECO:0000313" key="4">
    <source>
        <dbReference type="Proteomes" id="UP000295210"/>
    </source>
</evidence>
<dbReference type="PANTHER" id="PTHR31616">
    <property type="entry name" value="TREHALASE"/>
    <property type="match status" value="1"/>
</dbReference>
<evidence type="ECO:0000259" key="1">
    <source>
        <dbReference type="Pfam" id="PF00723"/>
    </source>
</evidence>
<name>A0A4R1LBT9_9BACT</name>
<dbReference type="Pfam" id="PF19291">
    <property type="entry name" value="TREH_N"/>
    <property type="match status" value="1"/>
</dbReference>
<evidence type="ECO:0000313" key="3">
    <source>
        <dbReference type="EMBL" id="TCK73969.1"/>
    </source>
</evidence>
<dbReference type="OrthoDB" id="3902805at2"/>
<dbReference type="EMBL" id="SMGK01000002">
    <property type="protein sequence ID" value="TCK73969.1"/>
    <property type="molecule type" value="Genomic_DNA"/>
</dbReference>
<dbReference type="Pfam" id="PF00723">
    <property type="entry name" value="Glyco_hydro_15"/>
    <property type="match status" value="1"/>
</dbReference>
<dbReference type="PANTHER" id="PTHR31616:SF0">
    <property type="entry name" value="GLUCAN 1,4-ALPHA-GLUCOSIDASE"/>
    <property type="match status" value="1"/>
</dbReference>
<sequence>MSSQEIENHGVIGNMRSIALVSIEGSIDFFCYPEFDSPTVFASLIDGEEGGSFRIDAELPDLRTKQLYLPDTNILLTRFLSNGGVAELTDFMPVSHESDSHSGVHQIIRMVRVIRGEISFRLRCAPRFDYARADHEAVQEGDGVCFRPHTADIPSMALHASIPLEVEGRDAVASFTLAAGDTAMFAFGQMKRGEKSPSNVLRPAFIERHFRQTSDYWRNWIGKSNYKGRWREMVNRSALVLKLHCSQQHGSVIAAATFGLPEKVGGERNWDYRYTWLRDSSFTLYAFMRLGIVDEARRFTMWLRDRLRDDAEHGPLQVMYHADGRQEIDEEIIDTLSGYRNSRPVRIGNAAYQQLQLDIYGEMMDAVYLAAKYGDGISYEGWQNVQSMLAWLGSNWERPDEGIWEVRGGRRDFLHSRLMCWVAFDRAIRLGQKRSLAAPYREWYAIRDKIYHDIHTNFWSEKRQSFVQYKGSENLDASVLLMPLMRFISPVDPRMLGTLKAVEQNLTEDSLVYRYDTLNDPIDGLNGTEGSFNACSFWYVECLARAHQTEKARLLFEKMMGYSNHLGLYAEQLGESGEHLGNFPQALTHLALISTATYLDRVLSGRNLTEWR</sequence>
<gene>
    <name evidence="3" type="ORF">C7378_1589</name>
</gene>
<proteinExistence type="predicted"/>
<organism evidence="3 4">
    <name type="scientific">Acidipila rosea</name>
    <dbReference type="NCBI Taxonomy" id="768535"/>
    <lineage>
        <taxon>Bacteria</taxon>
        <taxon>Pseudomonadati</taxon>
        <taxon>Acidobacteriota</taxon>
        <taxon>Terriglobia</taxon>
        <taxon>Terriglobales</taxon>
        <taxon>Acidobacteriaceae</taxon>
        <taxon>Acidipila</taxon>
    </lineage>
</organism>
<reference evidence="3 4" key="1">
    <citation type="submission" date="2019-03" db="EMBL/GenBank/DDBJ databases">
        <title>Genomic Encyclopedia of Type Strains, Phase IV (KMG-IV): sequencing the most valuable type-strain genomes for metagenomic binning, comparative biology and taxonomic classification.</title>
        <authorList>
            <person name="Goeker M."/>
        </authorList>
    </citation>
    <scope>NUCLEOTIDE SEQUENCE [LARGE SCALE GENOMIC DNA]</scope>
    <source>
        <strain evidence="3 4">DSM 103428</strain>
    </source>
</reference>
<dbReference type="InterPro" id="IPR008928">
    <property type="entry name" value="6-hairpin_glycosidase_sf"/>
</dbReference>
<dbReference type="InterPro" id="IPR012341">
    <property type="entry name" value="6hp_glycosidase-like_sf"/>
</dbReference>
<dbReference type="Gene3D" id="1.50.10.10">
    <property type="match status" value="1"/>
</dbReference>
<comment type="caution">
    <text evidence="3">The sequence shown here is derived from an EMBL/GenBank/DDBJ whole genome shotgun (WGS) entry which is preliminary data.</text>
</comment>
<feature type="domain" description="Trehalase-like N-terminal" evidence="2">
    <location>
        <begin position="3"/>
        <end position="146"/>
    </location>
</feature>
<feature type="domain" description="GH15-like" evidence="1">
    <location>
        <begin position="231"/>
        <end position="596"/>
    </location>
</feature>
<dbReference type="SUPFAM" id="SSF48208">
    <property type="entry name" value="Six-hairpin glycosidases"/>
    <property type="match status" value="1"/>
</dbReference>